<evidence type="ECO:0000256" key="2">
    <source>
        <dbReference type="SAM" id="Phobius"/>
    </source>
</evidence>
<keyword evidence="2" id="KW-0472">Membrane</keyword>
<evidence type="ECO:0000313" key="4">
    <source>
        <dbReference type="EMBL" id="KAF2002191.1"/>
    </source>
</evidence>
<evidence type="ECO:0000259" key="3">
    <source>
        <dbReference type="Pfam" id="PF05551"/>
    </source>
</evidence>
<feature type="compositionally biased region" description="Basic residues" evidence="1">
    <location>
        <begin position="176"/>
        <end position="186"/>
    </location>
</feature>
<gene>
    <name evidence="4" type="ORF">P154DRAFT_533428</name>
</gene>
<name>A0A6A5WPT1_9PLEO</name>
<keyword evidence="2" id="KW-1133">Transmembrane helix</keyword>
<dbReference type="InterPro" id="IPR044930">
    <property type="entry name" value="Homing_endonuclease_His-Me"/>
</dbReference>
<proteinExistence type="predicted"/>
<dbReference type="InterPro" id="IPR044925">
    <property type="entry name" value="His-Me_finger_sf"/>
</dbReference>
<evidence type="ECO:0000256" key="1">
    <source>
        <dbReference type="SAM" id="MobiDB-lite"/>
    </source>
</evidence>
<feature type="region of interest" description="Disordered" evidence="1">
    <location>
        <begin position="676"/>
        <end position="696"/>
    </location>
</feature>
<protein>
    <recommendedName>
        <fullName evidence="3">Zinc-binding loop region of homing endonuclease domain-containing protein</fullName>
    </recommendedName>
</protein>
<feature type="compositionally biased region" description="Polar residues" evidence="1">
    <location>
        <begin position="133"/>
        <end position="144"/>
    </location>
</feature>
<feature type="region of interest" description="Disordered" evidence="1">
    <location>
        <begin position="253"/>
        <end position="277"/>
    </location>
</feature>
<sequence>MGRTTGRIYGTLTALVIFLCVIISVSNLSVRCAHRVPVMVVAAFSPPISHKPWARGSENHPSSHIANSPLHPSKHTWEPPPRRFLAAASFSHSSPPSIVLRVTCVTEGYTMGSFLSKVVGGNDPAPPTPPPSSRTVLQAASSRNAGDRRREQVRRQNSNHRSEDDVQDPQDEPSRRQQKRARRSRGWTKNQSKGPPKAEKKNRKMRRTTHGSGRKTADAYIRELRNLENNPEDFDFDVNREANPEMLLRPSNASKRARPLRRRSYETDSEMAEEEAAPVALRLNKRPALEIGGNAAGRPRKRSYTEDLYNHPRRGRVVCMPMLFNDLLARKVIAAKSWTSMRAFDPTLLPWHFGTESLQELHIRQTNKIHPRSGITGACLLQLAPSANERPSRDRARVSIEFACSTGDCSDAYDGVHTEQIPLIWLNMLGTGALTDEEDWAALVHSRPNSSASPIRVLTSLGGLRLLEHEDIRQASHLCGNKDCQSPSHLTLESQSQNNFRKACHKREKCGCVDEGDPGRQKCIVGTARLKILGTQAHWSATLAKNTRNLFKYSVKGCRFAVSDQDGLSLTEACKDTVGARFFQLRIIRRLGTTLPIFSSIYSGNDAKFQTFAPKSNRAWCTNRNNIDNLICTLPIRRIILSYFLQPTPSLMYAMASFGKPRSAAEVFEEGRKRASVVGRRPSSARGSPIWARRKP</sequence>
<reference evidence="4" key="1">
    <citation type="journal article" date="2020" name="Stud. Mycol.">
        <title>101 Dothideomycetes genomes: a test case for predicting lifestyles and emergence of pathogens.</title>
        <authorList>
            <person name="Haridas S."/>
            <person name="Albert R."/>
            <person name="Binder M."/>
            <person name="Bloem J."/>
            <person name="Labutti K."/>
            <person name="Salamov A."/>
            <person name="Andreopoulos B."/>
            <person name="Baker S."/>
            <person name="Barry K."/>
            <person name="Bills G."/>
            <person name="Bluhm B."/>
            <person name="Cannon C."/>
            <person name="Castanera R."/>
            <person name="Culley D."/>
            <person name="Daum C."/>
            <person name="Ezra D."/>
            <person name="Gonzalez J."/>
            <person name="Henrissat B."/>
            <person name="Kuo A."/>
            <person name="Liang C."/>
            <person name="Lipzen A."/>
            <person name="Lutzoni F."/>
            <person name="Magnuson J."/>
            <person name="Mondo S."/>
            <person name="Nolan M."/>
            <person name="Ohm R."/>
            <person name="Pangilinan J."/>
            <person name="Park H.-J."/>
            <person name="Ramirez L."/>
            <person name="Alfaro M."/>
            <person name="Sun H."/>
            <person name="Tritt A."/>
            <person name="Yoshinaga Y."/>
            <person name="Zwiers L.-H."/>
            <person name="Turgeon B."/>
            <person name="Goodwin S."/>
            <person name="Spatafora J."/>
            <person name="Crous P."/>
            <person name="Grigoriev I."/>
        </authorList>
    </citation>
    <scope>NUCLEOTIDE SEQUENCE</scope>
    <source>
        <strain evidence="4">CBS 123094</strain>
    </source>
</reference>
<evidence type="ECO:0000313" key="5">
    <source>
        <dbReference type="Proteomes" id="UP000799779"/>
    </source>
</evidence>
<dbReference type="GO" id="GO:0004519">
    <property type="term" value="F:endonuclease activity"/>
    <property type="evidence" value="ECO:0007669"/>
    <property type="project" value="InterPro"/>
</dbReference>
<feature type="compositionally biased region" description="Basic and acidic residues" evidence="1">
    <location>
        <begin position="145"/>
        <end position="164"/>
    </location>
</feature>
<organism evidence="4 5">
    <name type="scientific">Amniculicola lignicola CBS 123094</name>
    <dbReference type="NCBI Taxonomy" id="1392246"/>
    <lineage>
        <taxon>Eukaryota</taxon>
        <taxon>Fungi</taxon>
        <taxon>Dikarya</taxon>
        <taxon>Ascomycota</taxon>
        <taxon>Pezizomycotina</taxon>
        <taxon>Dothideomycetes</taxon>
        <taxon>Pleosporomycetidae</taxon>
        <taxon>Pleosporales</taxon>
        <taxon>Amniculicolaceae</taxon>
        <taxon>Amniculicola</taxon>
    </lineage>
</organism>
<accession>A0A6A5WPT1</accession>
<feature type="region of interest" description="Disordered" evidence="1">
    <location>
        <begin position="120"/>
        <end position="217"/>
    </location>
</feature>
<keyword evidence="5" id="KW-1185">Reference proteome</keyword>
<dbReference type="Proteomes" id="UP000799779">
    <property type="component" value="Unassembled WGS sequence"/>
</dbReference>
<feature type="region of interest" description="Disordered" evidence="1">
    <location>
        <begin position="54"/>
        <end position="78"/>
    </location>
</feature>
<dbReference type="Pfam" id="PF05551">
    <property type="entry name" value="zf-His_Me_endon"/>
    <property type="match status" value="1"/>
</dbReference>
<feature type="transmembrane region" description="Helical" evidence="2">
    <location>
        <begin position="12"/>
        <end position="30"/>
    </location>
</feature>
<dbReference type="InterPro" id="IPR008704">
    <property type="entry name" value="Endonuclease_Zinc-binding_loop"/>
</dbReference>
<keyword evidence="2" id="KW-0812">Transmembrane</keyword>
<dbReference type="Gene3D" id="3.90.75.10">
    <property type="entry name" value="Homing Intron 3 (I-ppo) Encoded Endonuclease, Chain A"/>
    <property type="match status" value="1"/>
</dbReference>
<feature type="compositionally biased region" description="Basic residues" evidence="1">
    <location>
        <begin position="200"/>
        <end position="213"/>
    </location>
</feature>
<dbReference type="SUPFAM" id="SSF54060">
    <property type="entry name" value="His-Me finger endonucleases"/>
    <property type="match status" value="1"/>
</dbReference>
<dbReference type="AlphaFoldDB" id="A0A6A5WPT1"/>
<feature type="compositionally biased region" description="Acidic residues" evidence="1">
    <location>
        <begin position="267"/>
        <end position="276"/>
    </location>
</feature>
<dbReference type="EMBL" id="ML977579">
    <property type="protein sequence ID" value="KAF2002191.1"/>
    <property type="molecule type" value="Genomic_DNA"/>
</dbReference>
<feature type="domain" description="Zinc-binding loop region of homing endonuclease" evidence="3">
    <location>
        <begin position="469"/>
        <end position="524"/>
    </location>
</feature>